<keyword evidence="3" id="KW-1185">Reference proteome</keyword>
<organism evidence="2 3">
    <name type="scientific">Ceraceosorus bombacis</name>
    <dbReference type="NCBI Taxonomy" id="401625"/>
    <lineage>
        <taxon>Eukaryota</taxon>
        <taxon>Fungi</taxon>
        <taxon>Dikarya</taxon>
        <taxon>Basidiomycota</taxon>
        <taxon>Ustilaginomycotina</taxon>
        <taxon>Exobasidiomycetes</taxon>
        <taxon>Ceraceosorales</taxon>
        <taxon>Ceraceosoraceae</taxon>
        <taxon>Ceraceosorus</taxon>
    </lineage>
</organism>
<sequence>MAAFQSEVMSAPARKGGVRSQLAARADMYGEPTQGVSSSTVGPLSLVASRQSLSRRLSAAGSGRRREDHPHRLLERYRRTSLAPTLRGQSEHRRCLVQGKLGVNEGGMRFTFCFADPPCY</sequence>
<feature type="region of interest" description="Disordered" evidence="1">
    <location>
        <begin position="55"/>
        <end position="89"/>
    </location>
</feature>
<name>A0A0P1BIT7_9BASI</name>
<evidence type="ECO:0000313" key="2">
    <source>
        <dbReference type="EMBL" id="CEH15590.1"/>
    </source>
</evidence>
<protein>
    <submittedName>
        <fullName evidence="2">Uncharacterized protein</fullName>
    </submittedName>
</protein>
<accession>A0A0P1BIT7</accession>
<dbReference type="AlphaFoldDB" id="A0A0P1BIT7"/>
<feature type="compositionally biased region" description="Basic and acidic residues" evidence="1">
    <location>
        <begin position="64"/>
        <end position="78"/>
    </location>
</feature>
<dbReference type="Proteomes" id="UP000054845">
    <property type="component" value="Unassembled WGS sequence"/>
</dbReference>
<reference evidence="2 3" key="1">
    <citation type="submission" date="2014-09" db="EMBL/GenBank/DDBJ databases">
        <authorList>
            <person name="Magalhaes I.L.F."/>
            <person name="Oliveira U."/>
            <person name="Santos F.R."/>
            <person name="Vidigal T.H.D.A."/>
            <person name="Brescovit A.D."/>
            <person name="Santos A.J."/>
        </authorList>
    </citation>
    <scope>NUCLEOTIDE SEQUENCE [LARGE SCALE GENOMIC DNA]</scope>
</reference>
<evidence type="ECO:0000256" key="1">
    <source>
        <dbReference type="SAM" id="MobiDB-lite"/>
    </source>
</evidence>
<dbReference type="EMBL" id="CCYA01000267">
    <property type="protein sequence ID" value="CEH15590.1"/>
    <property type="molecule type" value="Genomic_DNA"/>
</dbReference>
<proteinExistence type="predicted"/>
<evidence type="ECO:0000313" key="3">
    <source>
        <dbReference type="Proteomes" id="UP000054845"/>
    </source>
</evidence>